<dbReference type="InterPro" id="IPR029056">
    <property type="entry name" value="Ribokinase-like"/>
</dbReference>
<feature type="domain" description="Carbohydrate kinase PfkB" evidence="3">
    <location>
        <begin position="215"/>
        <end position="310"/>
    </location>
</feature>
<dbReference type="PANTHER" id="PTHR42909:SF1">
    <property type="entry name" value="CARBOHYDRATE KINASE PFKB DOMAIN-CONTAINING PROTEIN"/>
    <property type="match status" value="1"/>
</dbReference>
<evidence type="ECO:0000313" key="4">
    <source>
        <dbReference type="EMBL" id="CDI50942.1"/>
    </source>
</evidence>
<name>A0A077QWP9_9BASI</name>
<sequence length="331" mass="34635">MAETATRVLSPFHSASSSSPVKLVSPHGNDAFGLLLHAGMQQAGMRTEGLFSLDGRERTAVCSLMLDGLGDLISGVADMDIGKIALSPASQGSLKAFLEEESPRLVVFDGNIGSDQASQLLAACEAHQAGALESGQMGLLTLFEPTSVSKSTIFLSHFAGSSPSKRQPISFATPNAVELEQIHATTVDLGLLPPLSPSSLPGSAEFKDVLAPGTLAKAQALVDAGLLSTILLKVGVHGVITVSHTRVEHHRIPAGEVQVVNTTGCGDSFAGAFTAVFSHLIERNQKVKQETPAWHQMVDKAVKIGQLAARRTLASTRAVGEGMHLLLQGCH</sequence>
<dbReference type="EMBL" id="HG529494">
    <property type="protein sequence ID" value="CDI50942.1"/>
    <property type="molecule type" value="Genomic_DNA"/>
</dbReference>
<organism evidence="4">
    <name type="scientific">Melanopsichium pennsylvanicum 4</name>
    <dbReference type="NCBI Taxonomy" id="1398559"/>
    <lineage>
        <taxon>Eukaryota</taxon>
        <taxon>Fungi</taxon>
        <taxon>Dikarya</taxon>
        <taxon>Basidiomycota</taxon>
        <taxon>Ustilaginomycotina</taxon>
        <taxon>Ustilaginomycetes</taxon>
        <taxon>Ustilaginales</taxon>
        <taxon>Ustilaginaceae</taxon>
        <taxon>Melanopsichium</taxon>
    </lineage>
</organism>
<accession>A0A077QWP9</accession>
<dbReference type="Gene3D" id="3.40.1190.20">
    <property type="match status" value="1"/>
</dbReference>
<dbReference type="PANTHER" id="PTHR42909">
    <property type="entry name" value="ZGC:136858"/>
    <property type="match status" value="1"/>
</dbReference>
<dbReference type="InterPro" id="IPR011611">
    <property type="entry name" value="PfkB_dom"/>
</dbReference>
<dbReference type="AlphaFoldDB" id="A0A077QWP9"/>
<dbReference type="GO" id="GO:0004730">
    <property type="term" value="F:pseudouridylate synthase activity"/>
    <property type="evidence" value="ECO:0007669"/>
    <property type="project" value="TreeGrafter"/>
</dbReference>
<keyword evidence="1" id="KW-0479">Metal-binding</keyword>
<dbReference type="GO" id="GO:0046872">
    <property type="term" value="F:metal ion binding"/>
    <property type="evidence" value="ECO:0007669"/>
    <property type="project" value="UniProtKB-KW"/>
</dbReference>
<dbReference type="SUPFAM" id="SSF53613">
    <property type="entry name" value="Ribokinase-like"/>
    <property type="match status" value="1"/>
</dbReference>
<dbReference type="GO" id="GO:0016798">
    <property type="term" value="F:hydrolase activity, acting on glycosyl bonds"/>
    <property type="evidence" value="ECO:0007669"/>
    <property type="project" value="TreeGrafter"/>
</dbReference>
<evidence type="ECO:0000256" key="2">
    <source>
        <dbReference type="SAM" id="MobiDB-lite"/>
    </source>
</evidence>
<evidence type="ECO:0000256" key="1">
    <source>
        <dbReference type="ARBA" id="ARBA00022723"/>
    </source>
</evidence>
<proteinExistence type="predicted"/>
<dbReference type="Pfam" id="PF00294">
    <property type="entry name" value="PfkB"/>
    <property type="match status" value="1"/>
</dbReference>
<reference evidence="4" key="1">
    <citation type="journal article" date="2014" name="Genome Biol. Evol.">
        <title>Gene Loss Rather Than Gene Gain Is Associated with a Host Jump from Monocots to Dicots in the Smut Fungus Melanopsichium pennsylvanicum.</title>
        <authorList>
            <person name="Sharma R."/>
            <person name="Mishra B."/>
            <person name="Runge F."/>
            <person name="Thines M."/>
        </authorList>
    </citation>
    <scope>NUCLEOTIDE SEQUENCE</scope>
    <source>
        <strain evidence="4">4</strain>
    </source>
</reference>
<protein>
    <recommendedName>
        <fullName evidence="3">Carbohydrate kinase PfkB domain-containing protein</fullName>
    </recommendedName>
</protein>
<evidence type="ECO:0000259" key="3">
    <source>
        <dbReference type="Pfam" id="PF00294"/>
    </source>
</evidence>
<feature type="region of interest" description="Disordered" evidence="2">
    <location>
        <begin position="1"/>
        <end position="21"/>
    </location>
</feature>
<dbReference type="GO" id="GO:0005737">
    <property type="term" value="C:cytoplasm"/>
    <property type="evidence" value="ECO:0007669"/>
    <property type="project" value="TreeGrafter"/>
</dbReference>